<feature type="transmembrane region" description="Helical" evidence="1">
    <location>
        <begin position="55"/>
        <end position="74"/>
    </location>
</feature>
<proteinExistence type="predicted"/>
<dbReference type="STRING" id="54915.ADS79_05580"/>
<dbReference type="Pfam" id="PF04235">
    <property type="entry name" value="DUF418"/>
    <property type="match status" value="1"/>
</dbReference>
<evidence type="ECO:0000256" key="1">
    <source>
        <dbReference type="SAM" id="Phobius"/>
    </source>
</evidence>
<feature type="transmembrane region" description="Helical" evidence="1">
    <location>
        <begin position="117"/>
        <end position="132"/>
    </location>
</feature>
<evidence type="ECO:0000259" key="2">
    <source>
        <dbReference type="Pfam" id="PF04235"/>
    </source>
</evidence>
<feature type="transmembrane region" description="Helical" evidence="1">
    <location>
        <begin position="250"/>
        <end position="271"/>
    </location>
</feature>
<dbReference type="PATRIC" id="fig|54915.3.peg.6527"/>
<dbReference type="InterPro" id="IPR007349">
    <property type="entry name" value="DUF418"/>
</dbReference>
<feature type="transmembrane region" description="Helical" evidence="1">
    <location>
        <begin position="94"/>
        <end position="111"/>
    </location>
</feature>
<dbReference type="RefSeq" id="WP_049737424.1">
    <property type="nucleotide sequence ID" value="NZ_BJON01000008.1"/>
</dbReference>
<organism evidence="3 4">
    <name type="scientific">Brevibacillus reuszeri</name>
    <dbReference type="NCBI Taxonomy" id="54915"/>
    <lineage>
        <taxon>Bacteria</taxon>
        <taxon>Bacillati</taxon>
        <taxon>Bacillota</taxon>
        <taxon>Bacilli</taxon>
        <taxon>Bacillales</taxon>
        <taxon>Paenibacillaceae</taxon>
        <taxon>Brevibacillus</taxon>
    </lineage>
</organism>
<feature type="transmembrane region" description="Helical" evidence="1">
    <location>
        <begin position="12"/>
        <end position="35"/>
    </location>
</feature>
<dbReference type="AlphaFoldDB" id="A0A0K9YYW3"/>
<evidence type="ECO:0000313" key="3">
    <source>
        <dbReference type="EMBL" id="KNB73425.1"/>
    </source>
</evidence>
<keyword evidence="1" id="KW-0472">Membrane</keyword>
<dbReference type="PANTHER" id="PTHR30590">
    <property type="entry name" value="INNER MEMBRANE PROTEIN"/>
    <property type="match status" value="1"/>
</dbReference>
<gene>
    <name evidence="3" type="ORF">ADS79_05580</name>
</gene>
<reference evidence="4" key="1">
    <citation type="submission" date="2015-07" db="EMBL/GenBank/DDBJ databases">
        <title>Genome sequencing project for genomic taxonomy and phylogenomics of Bacillus-like bacteria.</title>
        <authorList>
            <person name="Liu B."/>
            <person name="Wang J."/>
            <person name="Zhu Y."/>
            <person name="Liu G."/>
            <person name="Chen Q."/>
            <person name="Chen Z."/>
            <person name="Lan J."/>
            <person name="Che J."/>
            <person name="Ge C."/>
            <person name="Shi H."/>
            <person name="Pan Z."/>
            <person name="Liu X."/>
        </authorList>
    </citation>
    <scope>NUCLEOTIDE SEQUENCE [LARGE SCALE GENOMIC DNA]</scope>
    <source>
        <strain evidence="4">DSM 9887</strain>
    </source>
</reference>
<keyword evidence="1" id="KW-1133">Transmembrane helix</keyword>
<feature type="transmembrane region" description="Helical" evidence="1">
    <location>
        <begin position="340"/>
        <end position="359"/>
    </location>
</feature>
<dbReference type="InterPro" id="IPR052529">
    <property type="entry name" value="Bact_Transport_Assoc"/>
</dbReference>
<feature type="transmembrane region" description="Helical" evidence="1">
    <location>
        <begin position="139"/>
        <end position="158"/>
    </location>
</feature>
<name>A0A0K9YYW3_9BACL</name>
<comment type="caution">
    <text evidence="3">The sequence shown here is derived from an EMBL/GenBank/DDBJ whole genome shotgun (WGS) entry which is preliminary data.</text>
</comment>
<dbReference type="PANTHER" id="PTHR30590:SF2">
    <property type="entry name" value="INNER MEMBRANE PROTEIN"/>
    <property type="match status" value="1"/>
</dbReference>
<protein>
    <submittedName>
        <fullName evidence="3">Membrane protein</fullName>
    </submittedName>
</protein>
<dbReference type="OrthoDB" id="9807744at2"/>
<feature type="transmembrane region" description="Helical" evidence="1">
    <location>
        <begin position="206"/>
        <end position="229"/>
    </location>
</feature>
<feature type="transmembrane region" description="Helical" evidence="1">
    <location>
        <begin position="277"/>
        <end position="295"/>
    </location>
</feature>
<dbReference type="EMBL" id="LGIQ01000005">
    <property type="protein sequence ID" value="KNB73425.1"/>
    <property type="molecule type" value="Genomic_DNA"/>
</dbReference>
<sequence length="400" mass="45535">MDSKQNRIHIIDGLRGFSLFGILMANLLIFQYGIWGKDEIELYAITVFDTGIYKLVKILIESSFMPIFTFLFGFSMIKMKESLEAKGLGTKRYFARRFLLLLVLGTLHSEFLWEGDILGFYGMMGFFLLLFMNRKPKTLLAWGIVVLCVISLIGLIPAEKNSPENAADHARMEVYVQKTMTVYGTGTYDEIRHHRLTSDPLGLPDYVMAIILLLAPILTVPMFLFGMYAAKARWFERPQEERASYFTKMLIFLPIGLFLKTGKVLAPGYWWSTIGDISGGVILAIGYIFAFVWLFSSRPSSSWLMRFQAVGKLSLTNYLLQTVICTTIFYGYGFGLFGKLGVLAGCGVSLVIYIVQLYLSPLYVKRFRYGPVERLLRMWTNFSLSGNPKAKLREEKPVSM</sequence>
<accession>A0A0K9YYW3</accession>
<feature type="domain" description="DUF418" evidence="2">
    <location>
        <begin position="229"/>
        <end position="381"/>
    </location>
</feature>
<feature type="transmembrane region" description="Helical" evidence="1">
    <location>
        <begin position="315"/>
        <end position="334"/>
    </location>
</feature>
<evidence type="ECO:0000313" key="4">
    <source>
        <dbReference type="Proteomes" id="UP000036834"/>
    </source>
</evidence>
<keyword evidence="1" id="KW-0812">Transmembrane</keyword>
<dbReference type="Proteomes" id="UP000036834">
    <property type="component" value="Unassembled WGS sequence"/>
</dbReference>